<evidence type="ECO:0000313" key="1">
    <source>
        <dbReference type="EMBL" id="GGX28092.1"/>
    </source>
</evidence>
<protein>
    <submittedName>
        <fullName evidence="1">Uncharacterized protein</fullName>
    </submittedName>
</protein>
<evidence type="ECO:0000313" key="2">
    <source>
        <dbReference type="Proteomes" id="UP000601108"/>
    </source>
</evidence>
<proteinExistence type="predicted"/>
<dbReference type="Proteomes" id="UP000601108">
    <property type="component" value="Unassembled WGS sequence"/>
</dbReference>
<dbReference type="RefSeq" id="WP_027412975.1">
    <property type="nucleotide sequence ID" value="NZ_BMWS01000025.1"/>
</dbReference>
<dbReference type="AlphaFoldDB" id="A0A918JYJ5"/>
<accession>A0A918JYJ5</accession>
<comment type="caution">
    <text evidence="1">The sequence shown here is derived from an EMBL/GenBank/DDBJ whole genome shotgun (WGS) entry which is preliminary data.</text>
</comment>
<keyword evidence="2" id="KW-1185">Reference proteome</keyword>
<sequence>MKALKIITTTILIAGYTFGYAQTEEKKGQENSSEETITKIIRIKGANGEEKVIKKQEVITTKSEIKLNPEDEGKTDQSAIYTDKEVIIKESLDSTEMGSYTKIPDEKGFVITFFNKTNNQIAKVRPLSNEYYIVNFGDDNNCIGHFDENNSFIIEKYDSKIDQVTVTIYKIK</sequence>
<dbReference type="EMBL" id="BMWS01000025">
    <property type="protein sequence ID" value="GGX28092.1"/>
    <property type="molecule type" value="Genomic_DNA"/>
</dbReference>
<name>A0A918JYJ5_9FLAO</name>
<reference evidence="1 2" key="1">
    <citation type="journal article" date="2014" name="Int. J. Syst. Evol. Microbiol.">
        <title>Complete genome sequence of Corynebacterium casei LMG S-19264T (=DSM 44701T), isolated from a smear-ripened cheese.</title>
        <authorList>
            <consortium name="US DOE Joint Genome Institute (JGI-PGF)"/>
            <person name="Walter F."/>
            <person name="Albersmeier A."/>
            <person name="Kalinowski J."/>
            <person name="Ruckert C."/>
        </authorList>
    </citation>
    <scope>NUCLEOTIDE SEQUENCE [LARGE SCALE GENOMIC DNA]</scope>
    <source>
        <strain evidence="1 2">KCTC 12285</strain>
    </source>
</reference>
<organism evidence="1 2">
    <name type="scientific">Aquimarina muelleri</name>
    <dbReference type="NCBI Taxonomy" id="279356"/>
    <lineage>
        <taxon>Bacteria</taxon>
        <taxon>Pseudomonadati</taxon>
        <taxon>Bacteroidota</taxon>
        <taxon>Flavobacteriia</taxon>
        <taxon>Flavobacteriales</taxon>
        <taxon>Flavobacteriaceae</taxon>
        <taxon>Aquimarina</taxon>
    </lineage>
</organism>
<gene>
    <name evidence="1" type="ORF">GCM10007384_31680</name>
</gene>